<keyword evidence="16" id="KW-1185">Reference proteome</keyword>
<dbReference type="SUPFAM" id="SSF55821">
    <property type="entry name" value="YrdC/RibB"/>
    <property type="match status" value="1"/>
</dbReference>
<evidence type="ECO:0000256" key="3">
    <source>
        <dbReference type="ARBA" id="ARBA00012584"/>
    </source>
</evidence>
<dbReference type="EMBL" id="CR940352">
    <property type="protein sequence ID" value="CAI75693.1"/>
    <property type="molecule type" value="Genomic_DNA"/>
</dbReference>
<dbReference type="Gene3D" id="3.40.50.11030">
    <property type="entry name" value="Threonylcarbamoyl-AMP synthase, C-terminal domain"/>
    <property type="match status" value="1"/>
</dbReference>
<keyword evidence="8" id="KW-0548">Nucleotidyltransferase</keyword>
<dbReference type="InterPro" id="IPR006070">
    <property type="entry name" value="Sua5-like_dom"/>
</dbReference>
<evidence type="ECO:0000256" key="10">
    <source>
        <dbReference type="ARBA" id="ARBA00022840"/>
    </source>
</evidence>
<feature type="region of interest" description="Disordered" evidence="13">
    <location>
        <begin position="25"/>
        <end position="59"/>
    </location>
</feature>
<comment type="subcellular location">
    <subcellularLocation>
        <location evidence="1">Cytoplasm</location>
    </subcellularLocation>
</comment>
<feature type="region of interest" description="Disordered" evidence="13">
    <location>
        <begin position="402"/>
        <end position="436"/>
    </location>
</feature>
<dbReference type="OMA" id="GLAGNIH"/>
<dbReference type="NCBIfam" id="TIGR00057">
    <property type="entry name" value="L-threonylcarbamoyladenylate synthase"/>
    <property type="match status" value="1"/>
</dbReference>
<evidence type="ECO:0000313" key="15">
    <source>
        <dbReference type="EMBL" id="CAI75693.1"/>
    </source>
</evidence>
<feature type="compositionally biased region" description="Polar residues" evidence="13">
    <location>
        <begin position="632"/>
        <end position="641"/>
    </location>
</feature>
<evidence type="ECO:0000256" key="13">
    <source>
        <dbReference type="SAM" id="MobiDB-lite"/>
    </source>
</evidence>
<dbReference type="eggNOG" id="KOG3051">
    <property type="taxonomic scope" value="Eukaryota"/>
</dbReference>
<feature type="compositionally biased region" description="Low complexity" evidence="13">
    <location>
        <begin position="589"/>
        <end position="599"/>
    </location>
</feature>
<dbReference type="Proteomes" id="UP000001950">
    <property type="component" value="Chromosome 3"/>
</dbReference>
<gene>
    <name evidence="15" type="ORF">TA04750</name>
</gene>
<reference evidence="15 16" key="1">
    <citation type="journal article" date="2005" name="Science">
        <title>Genome of the host-cell transforming parasite Theileria annulata compared with T. parva.</title>
        <authorList>
            <person name="Pain A."/>
            <person name="Renauld H."/>
            <person name="Berriman M."/>
            <person name="Murphy L."/>
            <person name="Yeats C.A."/>
            <person name="Weir W."/>
            <person name="Kerhornou A."/>
            <person name="Aslett M."/>
            <person name="Bishop R."/>
            <person name="Bouchier C."/>
            <person name="Cochet M."/>
            <person name="Coulson R.M.R."/>
            <person name="Cronin A."/>
            <person name="de Villiers E.P."/>
            <person name="Fraser A."/>
            <person name="Fosker N."/>
            <person name="Gardner M."/>
            <person name="Goble A."/>
            <person name="Griffiths-Jones S."/>
            <person name="Harris D.E."/>
            <person name="Katzer F."/>
            <person name="Larke N."/>
            <person name="Lord A."/>
            <person name="Maser P."/>
            <person name="McKellar S."/>
            <person name="Mooney P."/>
            <person name="Morton F."/>
            <person name="Nene V."/>
            <person name="O'Neil S."/>
            <person name="Price C."/>
            <person name="Quail M.A."/>
            <person name="Rabbinowitsch E."/>
            <person name="Rawlings N.D."/>
            <person name="Rutter S."/>
            <person name="Saunders D."/>
            <person name="Seeger K."/>
            <person name="Shah T."/>
            <person name="Squares R."/>
            <person name="Squares S."/>
            <person name="Tivey A."/>
            <person name="Walker A.R."/>
            <person name="Woodward J."/>
            <person name="Dobbelaere D.A.E."/>
            <person name="Langsley G."/>
            <person name="Rajandream M.A."/>
            <person name="McKeever D."/>
            <person name="Shiels B."/>
            <person name="Tait A."/>
            <person name="Barrell B.G."/>
            <person name="Hall N."/>
        </authorList>
    </citation>
    <scope>NUCLEOTIDE SEQUENCE [LARGE SCALE GENOMIC DNA]</scope>
    <source>
        <strain evidence="16">Ankara</strain>
    </source>
</reference>
<feature type="compositionally biased region" description="Basic and acidic residues" evidence="13">
    <location>
        <begin position="289"/>
        <end position="302"/>
    </location>
</feature>
<accession>Q4UBV8</accession>
<comment type="similarity">
    <text evidence="2">Belongs to the SUA5 family.</text>
</comment>
<dbReference type="PANTHER" id="PTHR17490">
    <property type="entry name" value="SUA5"/>
    <property type="match status" value="1"/>
</dbReference>
<feature type="region of interest" description="Disordered" evidence="13">
    <location>
        <begin position="577"/>
        <end position="606"/>
    </location>
</feature>
<keyword evidence="5" id="KW-0963">Cytoplasm</keyword>
<evidence type="ECO:0000256" key="12">
    <source>
        <dbReference type="ARBA" id="ARBA00048366"/>
    </source>
</evidence>
<feature type="domain" description="YrdC-like" evidence="14">
    <location>
        <begin position="74"/>
        <end position="265"/>
    </location>
</feature>
<name>Q4UBV8_THEAN</name>
<feature type="compositionally biased region" description="Basic and acidic residues" evidence="13">
    <location>
        <begin position="260"/>
        <end position="281"/>
    </location>
</feature>
<dbReference type="PROSITE" id="PS51163">
    <property type="entry name" value="YRDC"/>
    <property type="match status" value="1"/>
</dbReference>
<dbReference type="InterPro" id="IPR050156">
    <property type="entry name" value="TC-AMP_synthase_SUA5"/>
</dbReference>
<dbReference type="GO" id="GO:0000049">
    <property type="term" value="F:tRNA binding"/>
    <property type="evidence" value="ECO:0007669"/>
    <property type="project" value="TreeGrafter"/>
</dbReference>
<evidence type="ECO:0000256" key="4">
    <source>
        <dbReference type="ARBA" id="ARBA00015492"/>
    </source>
</evidence>
<evidence type="ECO:0000256" key="9">
    <source>
        <dbReference type="ARBA" id="ARBA00022741"/>
    </source>
</evidence>
<keyword evidence="7" id="KW-0819">tRNA processing</keyword>
<dbReference type="InterPro" id="IPR038385">
    <property type="entry name" value="Sua5/YwlC_C"/>
</dbReference>
<evidence type="ECO:0000256" key="5">
    <source>
        <dbReference type="ARBA" id="ARBA00022490"/>
    </source>
</evidence>
<dbReference type="Gene3D" id="3.90.870.10">
    <property type="entry name" value="DHBP synthase"/>
    <property type="match status" value="1"/>
</dbReference>
<dbReference type="GO" id="GO:0008033">
    <property type="term" value="P:tRNA processing"/>
    <property type="evidence" value="ECO:0007669"/>
    <property type="project" value="UniProtKB-KW"/>
</dbReference>
<dbReference type="VEuPathDB" id="PiroplasmaDB:TA04750"/>
<evidence type="ECO:0000256" key="1">
    <source>
        <dbReference type="ARBA" id="ARBA00004496"/>
    </source>
</evidence>
<evidence type="ECO:0000256" key="8">
    <source>
        <dbReference type="ARBA" id="ARBA00022695"/>
    </source>
</evidence>
<feature type="region of interest" description="Disordered" evidence="13">
    <location>
        <begin position="622"/>
        <end position="641"/>
    </location>
</feature>
<dbReference type="Pfam" id="PF03481">
    <property type="entry name" value="Sua5_C"/>
    <property type="match status" value="1"/>
</dbReference>
<dbReference type="InterPro" id="IPR005145">
    <property type="entry name" value="Sua5_C"/>
</dbReference>
<evidence type="ECO:0000256" key="11">
    <source>
        <dbReference type="ARBA" id="ARBA00029774"/>
    </source>
</evidence>
<evidence type="ECO:0000256" key="6">
    <source>
        <dbReference type="ARBA" id="ARBA00022679"/>
    </source>
</evidence>
<dbReference type="GO" id="GO:0061710">
    <property type="term" value="F:L-threonylcarbamoyladenylate synthase"/>
    <property type="evidence" value="ECO:0007669"/>
    <property type="project" value="UniProtKB-EC"/>
</dbReference>
<dbReference type="GO" id="GO:0005737">
    <property type="term" value="C:cytoplasm"/>
    <property type="evidence" value="ECO:0007669"/>
    <property type="project" value="UniProtKB-SubCell"/>
</dbReference>
<dbReference type="InterPro" id="IPR017945">
    <property type="entry name" value="DHBP_synth_RibB-like_a/b_dom"/>
</dbReference>
<dbReference type="OrthoDB" id="364075at2759"/>
<dbReference type="EC" id="2.7.7.87" evidence="3"/>
<dbReference type="Pfam" id="PF01300">
    <property type="entry name" value="Sua5_yciO_yrdC"/>
    <property type="match status" value="1"/>
</dbReference>
<dbReference type="GeneID" id="3865285"/>
<dbReference type="GO" id="GO:0006450">
    <property type="term" value="P:regulation of translational fidelity"/>
    <property type="evidence" value="ECO:0007669"/>
    <property type="project" value="TreeGrafter"/>
</dbReference>
<feature type="compositionally biased region" description="Gly residues" evidence="13">
    <location>
        <begin position="578"/>
        <end position="588"/>
    </location>
</feature>
<protein>
    <recommendedName>
        <fullName evidence="4">Threonylcarbamoyl-AMP synthase</fullName>
        <ecNumber evidence="3">2.7.7.87</ecNumber>
    </recommendedName>
    <alternativeName>
        <fullName evidence="11">L-threonylcarbamoyladenylate synthase</fullName>
    </alternativeName>
</protein>
<organism evidence="15 16">
    <name type="scientific">Theileria annulata</name>
    <dbReference type="NCBI Taxonomy" id="5874"/>
    <lineage>
        <taxon>Eukaryota</taxon>
        <taxon>Sar</taxon>
        <taxon>Alveolata</taxon>
        <taxon>Apicomplexa</taxon>
        <taxon>Aconoidasida</taxon>
        <taxon>Piroplasmida</taxon>
        <taxon>Theileriidae</taxon>
        <taxon>Theileria</taxon>
    </lineage>
</organism>
<dbReference type="InParanoid" id="Q4UBV8"/>
<keyword evidence="9" id="KW-0547">Nucleotide-binding</keyword>
<evidence type="ECO:0000313" key="16">
    <source>
        <dbReference type="Proteomes" id="UP000001950"/>
    </source>
</evidence>
<dbReference type="GO" id="GO:0005524">
    <property type="term" value="F:ATP binding"/>
    <property type="evidence" value="ECO:0007669"/>
    <property type="project" value="UniProtKB-KW"/>
</dbReference>
<evidence type="ECO:0000256" key="7">
    <source>
        <dbReference type="ARBA" id="ARBA00022694"/>
    </source>
</evidence>
<dbReference type="STRING" id="5874.Q4UBV8"/>
<dbReference type="KEGG" id="tan:TA04750"/>
<sequence>MTLTILRVNLTPEITPNLETKIIFKPKSSNQSSKHSITHSTKHTTTQSTTNTSKSPYPTDINGSDCDVLVGDENEIFEIIKTILMEPGGLIAIPTETVYGLAGNIHLENSLLRIFSIKDRPFNDPLIVHVHSFLYALRHLYDVNDVEAFLILFLAEKFAPGPLTIVARKAQSISPLLTNQTDFIAVRCPNNKVTLKLLEFIQVPLAAPSANKFGHISPTCPEHVKNEFPNEDLYILDDGNCTIGIESTIIKLTSNKSTVDRDRDRVYGDGDRDRNRVRDWDNDSDTDSDGVRDSSTLDRDYGSNKSSRSSIDKYDMLQKLIKSNNTSDYHTDLSTGYRNDLSTGYRNILYSTGGNGNIFDLENFKNCRAEIELLRKGSITLQEITNTLSQFPNIQIKDYTNSSTLSSSNISPKTPSTSNISPNTLSPNSLSPMSLSSNTLNPPTLNPTINNINILSDVGSTLYNKLDIQMPGMFKSHYAPLVPTYIIKKIEIQVKKLELHKGTSKNSTLTGDLTYNLNFDYEEVNCSNIIIIDIGNQFRKYSHLFNLYLPLGSNPIEVANKLYTTLRKAESKAIQSTGTGGVGMGTKGPNGTKGPTTGTIRAGTVTEGKGANSTAMECTMGKGANGTKDSTKSPITSPKGSITITKDMNNINCIRIRNKIIAINFGVDNEKLFSAVYDRILKASAGKIIHLHQVENTIKFLLY</sequence>
<keyword evidence="10" id="KW-0067">ATP-binding</keyword>
<proteinExistence type="inferred from homology"/>
<evidence type="ECO:0000256" key="2">
    <source>
        <dbReference type="ARBA" id="ARBA00007663"/>
    </source>
</evidence>
<evidence type="ECO:0000259" key="14">
    <source>
        <dbReference type="PROSITE" id="PS51163"/>
    </source>
</evidence>
<keyword evidence="6" id="KW-0808">Transferase</keyword>
<dbReference type="GO" id="GO:0003725">
    <property type="term" value="F:double-stranded RNA binding"/>
    <property type="evidence" value="ECO:0007669"/>
    <property type="project" value="InterPro"/>
</dbReference>
<dbReference type="AlphaFoldDB" id="Q4UBV8"/>
<feature type="compositionally biased region" description="Low complexity" evidence="13">
    <location>
        <begin position="43"/>
        <end position="55"/>
    </location>
</feature>
<feature type="region of interest" description="Disordered" evidence="13">
    <location>
        <begin position="260"/>
        <end position="309"/>
    </location>
</feature>
<comment type="catalytic activity">
    <reaction evidence="12">
        <text>L-threonine + hydrogencarbonate + ATP = L-threonylcarbamoyladenylate + diphosphate + H2O</text>
        <dbReference type="Rhea" id="RHEA:36407"/>
        <dbReference type="ChEBI" id="CHEBI:15377"/>
        <dbReference type="ChEBI" id="CHEBI:17544"/>
        <dbReference type="ChEBI" id="CHEBI:30616"/>
        <dbReference type="ChEBI" id="CHEBI:33019"/>
        <dbReference type="ChEBI" id="CHEBI:57926"/>
        <dbReference type="ChEBI" id="CHEBI:73682"/>
        <dbReference type="EC" id="2.7.7.87"/>
    </reaction>
</comment>
<dbReference type="PANTHER" id="PTHR17490:SF16">
    <property type="entry name" value="THREONYLCARBAMOYL-AMP SYNTHASE"/>
    <property type="match status" value="1"/>
</dbReference>
<dbReference type="RefSeq" id="XP_955169.1">
    <property type="nucleotide sequence ID" value="XM_950076.1"/>
</dbReference>